<evidence type="ECO:0000313" key="1">
    <source>
        <dbReference type="EMBL" id="SFI99279.1"/>
    </source>
</evidence>
<keyword evidence="2" id="KW-1185">Reference proteome</keyword>
<accession>A0A1I3MQP5</accession>
<protein>
    <submittedName>
        <fullName evidence="1">Uncharacterized protein</fullName>
    </submittedName>
</protein>
<proteinExistence type="predicted"/>
<evidence type="ECO:0000313" key="2">
    <source>
        <dbReference type="Proteomes" id="UP000242560"/>
    </source>
</evidence>
<reference evidence="2" key="1">
    <citation type="submission" date="2016-10" db="EMBL/GenBank/DDBJ databases">
        <authorList>
            <person name="Varghese N."/>
            <person name="Submissions S."/>
        </authorList>
    </citation>
    <scope>NUCLEOTIDE SEQUENCE [LARGE SCALE GENOMIC DNA]</scope>
    <source>
        <strain evidence="2">DSM 22251</strain>
    </source>
</reference>
<dbReference type="EMBL" id="FORQ01000003">
    <property type="protein sequence ID" value="SFI99279.1"/>
    <property type="molecule type" value="Genomic_DNA"/>
</dbReference>
<gene>
    <name evidence="1" type="ORF">SAMN05421638_1735</name>
</gene>
<dbReference type="AlphaFoldDB" id="A0A1I3MQP5"/>
<sequence>MKNCLLCFYCFSLQQIKFIHILKMLLRKVERLDSMIPWQPFGNGEGATFYLDISGEDNRNFFTTFPVAFSIYLF</sequence>
<dbReference type="Proteomes" id="UP000242560">
    <property type="component" value="Unassembled WGS sequence"/>
</dbReference>
<organism evidence="1 2">
    <name type="scientific">Kaistella treverensis</name>
    <dbReference type="NCBI Taxonomy" id="631455"/>
    <lineage>
        <taxon>Bacteria</taxon>
        <taxon>Pseudomonadati</taxon>
        <taxon>Bacteroidota</taxon>
        <taxon>Flavobacteriia</taxon>
        <taxon>Flavobacteriales</taxon>
        <taxon>Weeksellaceae</taxon>
        <taxon>Chryseobacterium group</taxon>
        <taxon>Kaistella</taxon>
    </lineage>
</organism>
<name>A0A1I3MQP5_9FLAO</name>